<feature type="DNA-binding region" description="H-T-H motif" evidence="2">
    <location>
        <begin position="34"/>
        <end position="53"/>
    </location>
</feature>
<dbReference type="PANTHER" id="PTHR30328">
    <property type="entry name" value="TRANSCRIPTIONAL REPRESSOR"/>
    <property type="match status" value="1"/>
</dbReference>
<name>A0A0S6VS84_9BACT</name>
<dbReference type="InterPro" id="IPR009057">
    <property type="entry name" value="Homeodomain-like_sf"/>
</dbReference>
<dbReference type="AlphaFoldDB" id="A0A0S6VS84"/>
<evidence type="ECO:0000313" key="5">
    <source>
        <dbReference type="Proteomes" id="UP000030700"/>
    </source>
</evidence>
<keyword evidence="1 2" id="KW-0238">DNA-binding</keyword>
<dbReference type="Gene3D" id="1.10.10.60">
    <property type="entry name" value="Homeodomain-like"/>
    <property type="match status" value="1"/>
</dbReference>
<proteinExistence type="predicted"/>
<reference evidence="4" key="1">
    <citation type="journal article" date="2015" name="PeerJ">
        <title>First genomic representation of candidate bacterial phylum KSB3 points to enhanced environmental sensing as a trigger of wastewater bulking.</title>
        <authorList>
            <person name="Sekiguchi Y."/>
            <person name="Ohashi A."/>
            <person name="Parks D.H."/>
            <person name="Yamauchi T."/>
            <person name="Tyson G.W."/>
            <person name="Hugenholtz P."/>
        </authorList>
    </citation>
    <scope>NUCLEOTIDE SEQUENCE [LARGE SCALE GENOMIC DNA]</scope>
</reference>
<dbReference type="Pfam" id="PF00440">
    <property type="entry name" value="TetR_N"/>
    <property type="match status" value="1"/>
</dbReference>
<dbReference type="Gene3D" id="1.10.357.10">
    <property type="entry name" value="Tetracycline Repressor, domain 2"/>
    <property type="match status" value="1"/>
</dbReference>
<protein>
    <submittedName>
        <fullName evidence="4">Acyl-CoA dehydrogenase domain protein</fullName>
    </submittedName>
</protein>
<dbReference type="GO" id="GO:0003677">
    <property type="term" value="F:DNA binding"/>
    <property type="evidence" value="ECO:0007669"/>
    <property type="project" value="UniProtKB-UniRule"/>
</dbReference>
<dbReference type="InterPro" id="IPR041474">
    <property type="entry name" value="NicS_C"/>
</dbReference>
<dbReference type="PRINTS" id="PR00455">
    <property type="entry name" value="HTHTETR"/>
</dbReference>
<evidence type="ECO:0000256" key="2">
    <source>
        <dbReference type="PROSITE-ProRule" id="PRU00335"/>
    </source>
</evidence>
<dbReference type="STRING" id="1499966.U14_01419"/>
<evidence type="ECO:0000259" key="3">
    <source>
        <dbReference type="PROSITE" id="PS50977"/>
    </source>
</evidence>
<evidence type="ECO:0000313" key="4">
    <source>
        <dbReference type="EMBL" id="GAK50192.1"/>
    </source>
</evidence>
<dbReference type="PANTHER" id="PTHR30328:SF54">
    <property type="entry name" value="HTH-TYPE TRANSCRIPTIONAL REPRESSOR SCO4008"/>
    <property type="match status" value="1"/>
</dbReference>
<dbReference type="Pfam" id="PF17938">
    <property type="entry name" value="TetR_C_29"/>
    <property type="match status" value="1"/>
</dbReference>
<sequence length="210" mass="24009">MEQLTAKKLENEAAERILNAATAVFADVGFAGARVDEIARRADMNKALIYYHVGSKETLYGEVIVTMLREAEIRFMQGVSNIDSPEEQLRQYIRHVAQFIAEHPEIAPIMLRELASEWEHLPAEAFQTFQRILRLLKKLLTDGETQGIFWPTSPILVHFMIVSPLSILGTIRRNLARYEAAPERLQYIQQSFPANSAELLEEFVLRALKK</sequence>
<dbReference type="SUPFAM" id="SSF46689">
    <property type="entry name" value="Homeodomain-like"/>
    <property type="match status" value="1"/>
</dbReference>
<accession>A0A0S6VS84</accession>
<dbReference type="HOGENOM" id="CLU_069356_1_4_0"/>
<dbReference type="SUPFAM" id="SSF48498">
    <property type="entry name" value="Tetracyclin repressor-like, C-terminal domain"/>
    <property type="match status" value="1"/>
</dbReference>
<dbReference type="PROSITE" id="PS50977">
    <property type="entry name" value="HTH_TETR_2"/>
    <property type="match status" value="1"/>
</dbReference>
<evidence type="ECO:0000256" key="1">
    <source>
        <dbReference type="ARBA" id="ARBA00023125"/>
    </source>
</evidence>
<dbReference type="InterPro" id="IPR050109">
    <property type="entry name" value="HTH-type_TetR-like_transc_reg"/>
</dbReference>
<dbReference type="EMBL" id="DF820456">
    <property type="protein sequence ID" value="GAK50192.1"/>
    <property type="molecule type" value="Genomic_DNA"/>
</dbReference>
<feature type="domain" description="HTH tetR-type" evidence="3">
    <location>
        <begin position="11"/>
        <end position="71"/>
    </location>
</feature>
<gene>
    <name evidence="4" type="ORF">U14_01419</name>
</gene>
<dbReference type="Proteomes" id="UP000030700">
    <property type="component" value="Unassembled WGS sequence"/>
</dbReference>
<organism evidence="4">
    <name type="scientific">Candidatus Moduliflexus flocculans</name>
    <dbReference type="NCBI Taxonomy" id="1499966"/>
    <lineage>
        <taxon>Bacteria</taxon>
        <taxon>Candidatus Moduliflexota</taxon>
        <taxon>Candidatus Moduliflexia</taxon>
        <taxon>Candidatus Moduliflexales</taxon>
        <taxon>Candidatus Moduliflexaceae</taxon>
    </lineage>
</organism>
<dbReference type="InterPro" id="IPR001647">
    <property type="entry name" value="HTH_TetR"/>
</dbReference>
<dbReference type="InterPro" id="IPR036271">
    <property type="entry name" value="Tet_transcr_reg_TetR-rel_C_sf"/>
</dbReference>
<keyword evidence="5" id="KW-1185">Reference proteome</keyword>